<feature type="region of interest" description="Disordered" evidence="1">
    <location>
        <begin position="244"/>
        <end position="264"/>
    </location>
</feature>
<keyword evidence="2" id="KW-0732">Signal</keyword>
<gene>
    <name evidence="3" type="ORF">ACFQ44_06885</name>
</gene>
<sequence length="399" mass="45756">MKSRIFLLLGLALVVAGCASKVNSDENATASMFVPTNSKVGQIKKSTVPNIDVAYKIANKKLHFYRSLKMFGKKSAVTADYATERGETFGATNKYVTSKGTFYHMVTYESGGFEGIHGPQTIDNFSDFADVGYVKASDMKRIKTVHDVKTYKHKRPYYVADPNIHRIWNQPPYTVHYTYISGVFDRLAAEQLYATKEVTRYNGSHYIFLERANGQKLGWTFKNSKSLVAGKYRDPGKQFLKPKKHEAMTKKVQSNRSTGNRVTTNESLSMPQRTYILRDKQHHIAKVLVTGMDNRISKINFHKGQATKLTVYTYRRKPWKTITNRKKLRTHYQAGHLFLQTDNARANFYSVKNPKLVTVITYGYDGMATTTVYRNGRVKFNTHKYKHIMTYPLSSFNFK</sequence>
<comment type="caution">
    <text evidence="3">The sequence shown here is derived from an EMBL/GenBank/DDBJ whole genome shotgun (WGS) entry which is preliminary data.</text>
</comment>
<feature type="signal peptide" evidence="2">
    <location>
        <begin position="1"/>
        <end position="24"/>
    </location>
</feature>
<dbReference type="RefSeq" id="WP_203644887.1">
    <property type="nucleotide sequence ID" value="NZ_BOLN01000004.1"/>
</dbReference>
<keyword evidence="4" id="KW-1185">Reference proteome</keyword>
<organism evidence="3 4">
    <name type="scientific">Levilactobacillus lanxiensis</name>
    <dbReference type="NCBI Taxonomy" id="2799568"/>
    <lineage>
        <taxon>Bacteria</taxon>
        <taxon>Bacillati</taxon>
        <taxon>Bacillota</taxon>
        <taxon>Bacilli</taxon>
        <taxon>Lactobacillales</taxon>
        <taxon>Lactobacillaceae</taxon>
        <taxon>Levilactobacillus</taxon>
    </lineage>
</organism>
<accession>A0ABW4D3T0</accession>
<name>A0ABW4D3T0_9LACO</name>
<evidence type="ECO:0000313" key="3">
    <source>
        <dbReference type="EMBL" id="MFD1455410.1"/>
    </source>
</evidence>
<protein>
    <recommendedName>
        <fullName evidence="5">Lipoprotein</fullName>
    </recommendedName>
</protein>
<reference evidence="4" key="1">
    <citation type="journal article" date="2019" name="Int. J. Syst. Evol. Microbiol.">
        <title>The Global Catalogue of Microorganisms (GCM) 10K type strain sequencing project: providing services to taxonomists for standard genome sequencing and annotation.</title>
        <authorList>
            <consortium name="The Broad Institute Genomics Platform"/>
            <consortium name="The Broad Institute Genome Sequencing Center for Infectious Disease"/>
            <person name="Wu L."/>
            <person name="Ma J."/>
        </authorList>
    </citation>
    <scope>NUCLEOTIDE SEQUENCE [LARGE SCALE GENOMIC DNA]</scope>
    <source>
        <strain evidence="4">CCM 8979</strain>
    </source>
</reference>
<feature type="compositionally biased region" description="Polar residues" evidence="1">
    <location>
        <begin position="251"/>
        <end position="264"/>
    </location>
</feature>
<proteinExistence type="predicted"/>
<evidence type="ECO:0000313" key="4">
    <source>
        <dbReference type="Proteomes" id="UP001597189"/>
    </source>
</evidence>
<dbReference type="PROSITE" id="PS51257">
    <property type="entry name" value="PROKAR_LIPOPROTEIN"/>
    <property type="match status" value="1"/>
</dbReference>
<evidence type="ECO:0000256" key="2">
    <source>
        <dbReference type="SAM" id="SignalP"/>
    </source>
</evidence>
<evidence type="ECO:0000256" key="1">
    <source>
        <dbReference type="SAM" id="MobiDB-lite"/>
    </source>
</evidence>
<feature type="chain" id="PRO_5046636613" description="Lipoprotein" evidence="2">
    <location>
        <begin position="25"/>
        <end position="399"/>
    </location>
</feature>
<dbReference type="Proteomes" id="UP001597189">
    <property type="component" value="Unassembled WGS sequence"/>
</dbReference>
<evidence type="ECO:0008006" key="5">
    <source>
        <dbReference type="Google" id="ProtNLM"/>
    </source>
</evidence>
<dbReference type="EMBL" id="JBHTOD010000004">
    <property type="protein sequence ID" value="MFD1455410.1"/>
    <property type="molecule type" value="Genomic_DNA"/>
</dbReference>